<name>A0A0F7L5R4_9VIRU</name>
<proteinExistence type="predicted"/>
<protein>
    <submittedName>
        <fullName evidence="1">Uncharacterized protein</fullName>
    </submittedName>
</protein>
<accession>A0A0F7L5R4</accession>
<evidence type="ECO:0000313" key="1">
    <source>
        <dbReference type="EMBL" id="AKH46867.1"/>
    </source>
</evidence>
<sequence>MTGVSENEPSVNERVAVAFSTTPVPAVASIPKLTDPRNLGIRAIIYLFLFDGLNDLSECRTGVTFKRIDLPRLEVILHAADAASLCNAQVFVVHAPPKRSALSGRQHWCGI</sequence>
<dbReference type="EMBL" id="KR029587">
    <property type="protein sequence ID" value="AKH46867.1"/>
    <property type="molecule type" value="Genomic_DNA"/>
</dbReference>
<reference evidence="1" key="2">
    <citation type="submission" date="2015-03" db="EMBL/GenBank/DDBJ databases">
        <authorList>
            <person name="Chow C.-E.T."/>
            <person name="Winget D.M."/>
            <person name="White R.A.III."/>
            <person name="Hallam S.J."/>
            <person name="Suttle C.A."/>
        </authorList>
    </citation>
    <scope>NUCLEOTIDE SEQUENCE</scope>
    <source>
        <strain evidence="1">Anoxic2_3</strain>
    </source>
</reference>
<reference evidence="1" key="1">
    <citation type="journal article" date="2015" name="Front. Microbiol.">
        <title>Combining genomic sequencing methods to explore viral diversity and reveal potential virus-host interactions.</title>
        <authorList>
            <person name="Chow C.E."/>
            <person name="Winget D.M."/>
            <person name="White R.A.III."/>
            <person name="Hallam S.J."/>
            <person name="Suttle C.A."/>
        </authorList>
    </citation>
    <scope>NUCLEOTIDE SEQUENCE</scope>
    <source>
        <strain evidence="1">Anoxic2_3</strain>
    </source>
</reference>
<organism evidence="1">
    <name type="scientific">uncultured marine virus</name>
    <dbReference type="NCBI Taxonomy" id="186617"/>
    <lineage>
        <taxon>Viruses</taxon>
        <taxon>environmental samples</taxon>
    </lineage>
</organism>